<gene>
    <name evidence="1" type="ORF">LCGC14_1780300</name>
</gene>
<organism evidence="1">
    <name type="scientific">marine sediment metagenome</name>
    <dbReference type="NCBI Taxonomy" id="412755"/>
    <lineage>
        <taxon>unclassified sequences</taxon>
        <taxon>metagenomes</taxon>
        <taxon>ecological metagenomes</taxon>
    </lineage>
</organism>
<name>A0A0F9JV94_9ZZZZ</name>
<sequence>MPPVLVEALRIHQLRQSVELEQNQLRNAVHSLKEVDISKDKMPTYRGVPLTAFKPDDLIRIVKQQMEAAEAYDMVSRLI</sequence>
<protein>
    <submittedName>
        <fullName evidence="1">Uncharacterized protein</fullName>
    </submittedName>
</protein>
<dbReference type="EMBL" id="LAZR01016824">
    <property type="protein sequence ID" value="KKM02853.1"/>
    <property type="molecule type" value="Genomic_DNA"/>
</dbReference>
<reference evidence="1" key="1">
    <citation type="journal article" date="2015" name="Nature">
        <title>Complex archaea that bridge the gap between prokaryotes and eukaryotes.</title>
        <authorList>
            <person name="Spang A."/>
            <person name="Saw J.H."/>
            <person name="Jorgensen S.L."/>
            <person name="Zaremba-Niedzwiedzka K."/>
            <person name="Martijn J."/>
            <person name="Lind A.E."/>
            <person name="van Eijk R."/>
            <person name="Schleper C."/>
            <person name="Guy L."/>
            <person name="Ettema T.J."/>
        </authorList>
    </citation>
    <scope>NUCLEOTIDE SEQUENCE</scope>
</reference>
<comment type="caution">
    <text evidence="1">The sequence shown here is derived from an EMBL/GenBank/DDBJ whole genome shotgun (WGS) entry which is preliminary data.</text>
</comment>
<accession>A0A0F9JV94</accession>
<proteinExistence type="predicted"/>
<evidence type="ECO:0000313" key="1">
    <source>
        <dbReference type="EMBL" id="KKM02853.1"/>
    </source>
</evidence>
<dbReference type="AlphaFoldDB" id="A0A0F9JV94"/>